<dbReference type="InterPro" id="IPR025272">
    <property type="entry name" value="SocA_Panacea"/>
</dbReference>
<gene>
    <name evidence="2" type="ORF">RPMA_10890</name>
</gene>
<reference evidence="2 3" key="1">
    <citation type="submission" date="2019-02" db="EMBL/GenBank/DDBJ databases">
        <title>Emended description of the genus Rhodopseudomonas and description of Rhodopseudomonas albus sp. nov., a non-phototrophic, heavy-metal-tolerant bacterium isolated from garden soil.</title>
        <authorList>
            <person name="Bao Z."/>
            <person name="Cao W.W."/>
            <person name="Sato Y."/>
            <person name="Nishizawa T."/>
            <person name="Zhao J."/>
            <person name="Guo Y."/>
            <person name="Ohta H."/>
        </authorList>
    </citation>
    <scope>NUCLEOTIDE SEQUENCE [LARGE SCALE GENOMIC DNA]</scope>
    <source>
        <strain evidence="2 3">SK50-23</strain>
    </source>
</reference>
<keyword evidence="3" id="KW-1185">Reference proteome</keyword>
<dbReference type="Pfam" id="PF13274">
    <property type="entry name" value="SocA_Panacea"/>
    <property type="match status" value="1"/>
</dbReference>
<organism evidence="2 3">
    <name type="scientific">Tardiphaga alba</name>
    <dbReference type="NCBI Taxonomy" id="340268"/>
    <lineage>
        <taxon>Bacteria</taxon>
        <taxon>Pseudomonadati</taxon>
        <taxon>Pseudomonadota</taxon>
        <taxon>Alphaproteobacteria</taxon>
        <taxon>Hyphomicrobiales</taxon>
        <taxon>Nitrobacteraceae</taxon>
        <taxon>Tardiphaga</taxon>
    </lineage>
</organism>
<feature type="domain" description="Antitoxin SocA-like Panacea" evidence="1">
    <location>
        <begin position="31"/>
        <end position="143"/>
    </location>
</feature>
<protein>
    <submittedName>
        <fullName evidence="2">DUF4065 domain-containing protein</fullName>
    </submittedName>
</protein>
<name>A0ABX8AAE7_9BRAD</name>
<proteinExistence type="predicted"/>
<evidence type="ECO:0000313" key="2">
    <source>
        <dbReference type="EMBL" id="QUS39285.1"/>
    </source>
</evidence>
<dbReference type="EMBL" id="CP036498">
    <property type="protein sequence ID" value="QUS39285.1"/>
    <property type="molecule type" value="Genomic_DNA"/>
</dbReference>
<dbReference type="Proteomes" id="UP000682843">
    <property type="component" value="Chromosome"/>
</dbReference>
<evidence type="ECO:0000313" key="3">
    <source>
        <dbReference type="Proteomes" id="UP000682843"/>
    </source>
</evidence>
<evidence type="ECO:0000259" key="1">
    <source>
        <dbReference type="Pfam" id="PF13274"/>
    </source>
</evidence>
<accession>A0ABX8AAE7</accession>
<sequence length="187" mass="21322">MSIPGYKVRKAAQVAAFFASKSGGKINVLKLAKLLYLADREFLDRYDMPILFDKLVSMPHGPVTSMTYNYVNGYEVDRGGWSEFVNDRADYQLGLARPDITIDDLDELSKAELRVLDAIWEKFGGMKPFELRDYTHQHCPEWEDPNGSSTPIPYQRVLKFLGKENSQDIESEIEALRSLDESLAHAR</sequence>